<gene>
    <name evidence="2" type="ORF">D7V93_26840</name>
</gene>
<comment type="caution">
    <text evidence="2">The sequence shown here is derived from an EMBL/GenBank/DDBJ whole genome shotgun (WGS) entry which is preliminary data.</text>
</comment>
<keyword evidence="1" id="KW-0812">Transmembrane</keyword>
<evidence type="ECO:0000256" key="1">
    <source>
        <dbReference type="SAM" id="Phobius"/>
    </source>
</evidence>
<evidence type="ECO:0000313" key="2">
    <source>
        <dbReference type="EMBL" id="RKH53354.1"/>
    </source>
</evidence>
<protein>
    <submittedName>
        <fullName evidence="2">Uncharacterized protein</fullName>
    </submittedName>
</protein>
<organism evidence="2 3">
    <name type="scientific">Corallococcus llansteffanensis</name>
    <dbReference type="NCBI Taxonomy" id="2316731"/>
    <lineage>
        <taxon>Bacteria</taxon>
        <taxon>Pseudomonadati</taxon>
        <taxon>Myxococcota</taxon>
        <taxon>Myxococcia</taxon>
        <taxon>Myxococcales</taxon>
        <taxon>Cystobacterineae</taxon>
        <taxon>Myxococcaceae</taxon>
        <taxon>Corallococcus</taxon>
    </lineage>
</organism>
<reference evidence="3" key="1">
    <citation type="submission" date="2018-09" db="EMBL/GenBank/DDBJ databases">
        <authorList>
            <person name="Livingstone P.G."/>
            <person name="Whitworth D.E."/>
        </authorList>
    </citation>
    <scope>NUCLEOTIDE SEQUENCE [LARGE SCALE GENOMIC DNA]</scope>
    <source>
        <strain evidence="3">CA051B</strain>
    </source>
</reference>
<dbReference type="EMBL" id="RAWB01000330">
    <property type="protein sequence ID" value="RKH53354.1"/>
    <property type="molecule type" value="Genomic_DNA"/>
</dbReference>
<evidence type="ECO:0000313" key="3">
    <source>
        <dbReference type="Proteomes" id="UP000272888"/>
    </source>
</evidence>
<sequence>MVAGGTLWKTSTSRFLLMLTAISLPITVAISGAFGAWLFRPDFSVTVFWISMVAVGFIVGMITLLSLLVRVEAPGSTYLKLPLQHIQVLENGATLRDASGELLGDLSAGTLKLVRTNLRHGKGLAGAVALEHAGGTTWVVPYHLLGAWSGIRGVEHTAQAHRIEDPLFDALLNLAE</sequence>
<feature type="transmembrane region" description="Helical" evidence="1">
    <location>
        <begin position="45"/>
        <end position="69"/>
    </location>
</feature>
<accession>A0A3A8PP13</accession>
<feature type="transmembrane region" description="Helical" evidence="1">
    <location>
        <begin position="15"/>
        <end position="39"/>
    </location>
</feature>
<name>A0A3A8PP13_9BACT</name>
<keyword evidence="1" id="KW-0472">Membrane</keyword>
<keyword evidence="3" id="KW-1185">Reference proteome</keyword>
<keyword evidence="1" id="KW-1133">Transmembrane helix</keyword>
<dbReference type="Proteomes" id="UP000272888">
    <property type="component" value="Unassembled WGS sequence"/>
</dbReference>
<dbReference type="AlphaFoldDB" id="A0A3A8PP13"/>
<proteinExistence type="predicted"/>